<feature type="compositionally biased region" description="Polar residues" evidence="13">
    <location>
        <begin position="2394"/>
        <end position="2413"/>
    </location>
</feature>
<keyword evidence="9" id="KW-0238">DNA-binding</keyword>
<feature type="compositionally biased region" description="Low complexity" evidence="13">
    <location>
        <begin position="2414"/>
        <end position="2437"/>
    </location>
</feature>
<feature type="region of interest" description="Disordered" evidence="13">
    <location>
        <begin position="1335"/>
        <end position="1484"/>
    </location>
</feature>
<keyword evidence="3" id="KW-0597">Phosphoprotein</keyword>
<keyword evidence="8" id="KW-0805">Transcription regulation</keyword>
<evidence type="ECO:0000256" key="8">
    <source>
        <dbReference type="ARBA" id="ARBA00023015"/>
    </source>
</evidence>
<dbReference type="SMART" id="SM00355">
    <property type="entry name" value="ZnF_C2H2"/>
    <property type="match status" value="7"/>
</dbReference>
<feature type="compositionally biased region" description="Basic residues" evidence="13">
    <location>
        <begin position="590"/>
        <end position="605"/>
    </location>
</feature>
<feature type="region of interest" description="Disordered" evidence="13">
    <location>
        <begin position="1905"/>
        <end position="1927"/>
    </location>
</feature>
<reference evidence="15" key="2">
    <citation type="submission" date="2025-08" db="UniProtKB">
        <authorList>
            <consortium name="Ensembl"/>
        </authorList>
    </citation>
    <scope>IDENTIFICATION</scope>
</reference>
<feature type="compositionally biased region" description="Basic residues" evidence="13">
    <location>
        <begin position="1591"/>
        <end position="1600"/>
    </location>
</feature>
<protein>
    <recommendedName>
        <fullName evidence="14">C2H2-type domain-containing protein</fullName>
    </recommendedName>
</protein>
<evidence type="ECO:0000256" key="11">
    <source>
        <dbReference type="ARBA" id="ARBA00023242"/>
    </source>
</evidence>
<feature type="region of interest" description="Disordered" evidence="13">
    <location>
        <begin position="1663"/>
        <end position="1696"/>
    </location>
</feature>
<comment type="subcellular location">
    <subcellularLocation>
        <location evidence="1">Nucleus</location>
    </subcellularLocation>
</comment>
<evidence type="ECO:0000256" key="6">
    <source>
        <dbReference type="ARBA" id="ARBA00022771"/>
    </source>
</evidence>
<evidence type="ECO:0000256" key="7">
    <source>
        <dbReference type="ARBA" id="ARBA00022833"/>
    </source>
</evidence>
<feature type="compositionally biased region" description="Polar residues" evidence="13">
    <location>
        <begin position="1426"/>
        <end position="1442"/>
    </location>
</feature>
<feature type="compositionally biased region" description="Polar residues" evidence="13">
    <location>
        <begin position="2126"/>
        <end position="2136"/>
    </location>
</feature>
<dbReference type="Proteomes" id="UP000265140">
    <property type="component" value="Chromosome 22"/>
</dbReference>
<feature type="compositionally biased region" description="Basic and acidic residues" evidence="13">
    <location>
        <begin position="1663"/>
        <end position="1691"/>
    </location>
</feature>
<feature type="domain" description="C2H2-type" evidence="14">
    <location>
        <begin position="1510"/>
        <end position="1537"/>
    </location>
</feature>
<feature type="region of interest" description="Disordered" evidence="13">
    <location>
        <begin position="2364"/>
        <end position="2493"/>
    </location>
</feature>
<organism evidence="15 16">
    <name type="scientific">Esox lucius</name>
    <name type="common">Northern pike</name>
    <dbReference type="NCBI Taxonomy" id="8010"/>
    <lineage>
        <taxon>Eukaryota</taxon>
        <taxon>Metazoa</taxon>
        <taxon>Chordata</taxon>
        <taxon>Craniata</taxon>
        <taxon>Vertebrata</taxon>
        <taxon>Euteleostomi</taxon>
        <taxon>Actinopterygii</taxon>
        <taxon>Neopterygii</taxon>
        <taxon>Teleostei</taxon>
        <taxon>Protacanthopterygii</taxon>
        <taxon>Esociformes</taxon>
        <taxon>Esocidae</taxon>
        <taxon>Esox</taxon>
    </lineage>
</organism>
<proteinExistence type="inferred from homology"/>
<feature type="region of interest" description="Disordered" evidence="13">
    <location>
        <begin position="1574"/>
        <end position="1623"/>
    </location>
</feature>
<keyword evidence="4" id="KW-0479">Metal-binding</keyword>
<evidence type="ECO:0000256" key="1">
    <source>
        <dbReference type="ARBA" id="ARBA00004123"/>
    </source>
</evidence>
<dbReference type="InterPro" id="IPR013087">
    <property type="entry name" value="Znf_C2H2_type"/>
</dbReference>
<feature type="compositionally biased region" description="Basic residues" evidence="13">
    <location>
        <begin position="651"/>
        <end position="660"/>
    </location>
</feature>
<accession>A0AAY5KAZ6</accession>
<evidence type="ECO:0000256" key="10">
    <source>
        <dbReference type="ARBA" id="ARBA00023163"/>
    </source>
</evidence>
<dbReference type="GeneTree" id="ENSGT00950000183034"/>
<evidence type="ECO:0000256" key="12">
    <source>
        <dbReference type="PROSITE-ProRule" id="PRU00042"/>
    </source>
</evidence>
<sequence length="2580" mass="288566">MAEQEKELELEVLKKELESLFVSNSSEQYGLQSKLYCVQFCKLVEVYTGRWQVPLPQLQVLQTALSSFVQASAGFPCTCEHVHYTLSSLALSVFELLLFLKKENFVQDPLKDILDSFQECFSHLDRHQNIHLLQVKQIIREKGPWASPVLQAILKDTALPQDEVERYIGSEVPVFFELRVRYLLSCFMIQEAVVLAKTCSQHLTAGRNLFFLQAYLTCLCKASLYDHMRKEMWEVDGKDAVDIVCNTEREESDDTLLALCRAFLSQQLLNGDMYYMWDLVFIWSKLCLRVNPSKQALLEESHQLLLSATDIKSIFPFMRVILAELGKDGLQFCVELCTHALQTDRCDTATKSLLYKTVAYLLPNDLEICRACALLVFFLERTVEAYKTVFLLYTHPDEEYYAEAGPIRNHVRFEILQTLKRGLYFDPEFWNLLNLRTNCLKLMSEKKAALARIMEEDKWVSSYCSNIPKETCRGWATEPSEHLQTRQVAETKQPQMKQAPVKHIQIKPFHQVTEPKKRFHRDEKNNASTAPVDGKRVKTQSSEKTVGKTSAVEPPRQPVSHLTPAMARQAKTKSAKKVEPPVVVEEQPVVKRRGRKPGPKPRMRSPVRVDSSAESSVRRSVRQLDTVQDNLDRQGTPIQHRHMTRLSEKKPPKRLGRKPRWLLEGTFQAETSAPRRGRKPGRKPQQQKTQVAVEKAKNSPCQSSSVKETKTKPKNAGNSQSNSPAACLAAREPECTSEDIPDGNHLPAVSLAPDLKLEVSQPDNELVVFPEDQLRRQGLVFVNCDLSKPPAPAQFQEKDRFREEFIFPTQNPSLFIQQLHSYARVLKTEGVSGNAETCALKPTDVRPYLNQSCLPELDAASAVFYQMSAVEMKGEVSSQTATPTATAMTVTSQGFFIDKDAQQKCIPFHATTNVMNSNNPGRRRARILNIEGPKEPTKVINVPKELTSTEVSDVLESSSRETEVTDILKEAMSIANIGLEEAMMDDTDTGISDKDIRVLVDPTPTFCWLSNTSMNAFAREFEKFAKGKDTVVLENHEAVTAQATGNILRKTLATSPSLEDTLQDIIPENAPKVNTEPVVVHKDTSLVKQLNPKVTDALQDTQTGVEHQNIQQVTGLDTNPKDIPTPFEYIPQITDDTRQLEEPLKVAVLQRSMWGIIHTVDSPEDNTPKFTKVFSENAQNIQQPTEDNMNATMGNRTETLPKVTADALQVTEDRTKATVDTAMVSTGNKSEVVEVFLQNRDDTCPLKSPQKTPQDTSMTTGDSGHCQIATGDSGHCQMVTVETTDVPIVTVDSGYCLMFTEDVLKISENVLKDSKDASKECKDILQNTQMVSKDACIPRDRARVNDHPDKDNTDPSKVTDVASKHPDDSPENPSMVTEDNIDSPEICGTAPEPTGDPSDVNEDTQQITDLSGIVEDTPKVTKGVPHNTQDNSLVTSNVSKSAHTPKVSKDTSKDPDYMRKVTKSTPKITRETPQKGQDSPKVTKEAVVSRDTLQNPEGIPQETGDGQLAYRCSLCNKIFNGNAHVAAHAMYHFRRDQCMFCRMLFKNDLIAMMHLSEHIDKLKKGNVHADIQGVHENCPPGLPEKPERSAQKGRRGRKRISVLSTDTRESSPPNCRKLRSTNRLSTDLHPETRVETEECDAKQSIERVNGHIGKRRVKVEGMEHDGDFQRPEQKQQKEEQSCLETREEPVEHSTTSVKIATWEQNGASSNLTKTLKEVKPCSSAKTVEAKTGSASLATGPQDRLSVSPIETSAQGKESSGCCPVEGCTETFPGKMRSILGHILDDHRSDTKCLETAFCHWNGKCSICQKPGLTLQHYQHHVEQHRGSPRHPCLHRGCKARFGAVAEMRKHAKTHQPLQAVCCFPGCKEQLGCFLELNRHEREHYPLPKEQTYVPVVGSTSVKETDELHQMGEKGRWDRREKETSTAASATTVKVTRKCNLTKKETQVIGKRQVRKSRNNNPHPVITGKAIDKLQGKRKLCIGKKVSTSTSTTKAKQAEKVTKKLKMMNKLKKAQASKSRHISSEKDTSTPPSITTTAQKVTKNVKVINKLLKMQVIKKKTISKKMYPLSSQATDVTKKLKVTDDFKKTKQALRKTSVGTKRAVLKPSVGTESTKASGVETDVDTATPPSTESNSKNCEPRNTKITPPQTCKTTPKTPKTTPSKSTIKEEVVKNAYIRPLRSAHLDENYTTVTKRRKVTSWVPQHSQAHLDAMEATPTTQPIQRLGAKRQWARREKASTTNTKVTREYNLTKKLEEFPVTKKPQVRKGQSPPTAHPPAITVKATNEFKDLRVTRKSRVKNVSTTEQAEKVTKKLKMINNLKKVQAAKSRYVGKKKSSSTPPITSSTTTSNPIILAEIVTRKPKLTDELKKKKRHVQKPSLRQDPKNTDSVDMDTNPPTVLPTTESKSKNCKPQNTKPTTSTLPSGSSTAPPTSHTVTPTTPPPLKTPFSPSSPKTLTTLSKTPIAPPKSPAVTPKSPIRKDEGTTSFYGMIGNKPYIRPPPTAYLDESYTTMQKRRKEMSWAPHHSPTHLDPVEAVLAVQRQRCTKCFLPFNSPEELQTHLSLKKCTALFGFDDSDEDGNR</sequence>
<keyword evidence="16" id="KW-1185">Reference proteome</keyword>
<dbReference type="GO" id="GO:0003677">
    <property type="term" value="F:DNA binding"/>
    <property type="evidence" value="ECO:0007669"/>
    <property type="project" value="UniProtKB-KW"/>
</dbReference>
<evidence type="ECO:0000259" key="14">
    <source>
        <dbReference type="PROSITE" id="PS50157"/>
    </source>
</evidence>
<dbReference type="GO" id="GO:0000981">
    <property type="term" value="F:DNA-binding transcription factor activity, RNA polymerase II-specific"/>
    <property type="evidence" value="ECO:0007669"/>
    <property type="project" value="TreeGrafter"/>
</dbReference>
<reference evidence="15" key="3">
    <citation type="submission" date="2025-09" db="UniProtKB">
        <authorList>
            <consortium name="Ensembl"/>
        </authorList>
    </citation>
    <scope>IDENTIFICATION</scope>
</reference>
<evidence type="ECO:0000256" key="4">
    <source>
        <dbReference type="ARBA" id="ARBA00022723"/>
    </source>
</evidence>
<feature type="compositionally biased region" description="Low complexity" evidence="13">
    <location>
        <begin position="2445"/>
        <end position="2462"/>
    </location>
</feature>
<keyword evidence="7" id="KW-0862">Zinc</keyword>
<dbReference type="PROSITE" id="PS00028">
    <property type="entry name" value="ZINC_FINGER_C2H2_1"/>
    <property type="match status" value="2"/>
</dbReference>
<feature type="compositionally biased region" description="Basic and acidic residues" evidence="13">
    <location>
        <begin position="1336"/>
        <end position="1354"/>
    </location>
</feature>
<dbReference type="InterPro" id="IPR057986">
    <property type="entry name" value="TPR_Rlf/292/654"/>
</dbReference>
<feature type="region of interest" description="Disordered" evidence="13">
    <location>
        <begin position="2103"/>
        <end position="2166"/>
    </location>
</feature>
<feature type="region of interest" description="Disordered" evidence="13">
    <location>
        <begin position="1244"/>
        <end position="1264"/>
    </location>
</feature>
<evidence type="ECO:0000256" key="3">
    <source>
        <dbReference type="ARBA" id="ARBA00022553"/>
    </source>
</evidence>
<feature type="compositionally biased region" description="Polar residues" evidence="13">
    <location>
        <begin position="1602"/>
        <end position="1613"/>
    </location>
</feature>
<comment type="similarity">
    <text evidence="2">Belongs to the krueppel C2H2-type zinc-finger protein family.</text>
</comment>
<feature type="compositionally biased region" description="Low complexity" evidence="13">
    <location>
        <begin position="2336"/>
        <end position="2346"/>
    </location>
</feature>
<evidence type="ECO:0000256" key="13">
    <source>
        <dbReference type="SAM" id="MobiDB-lite"/>
    </source>
</evidence>
<keyword evidence="10" id="KW-0804">Transcription</keyword>
<feature type="compositionally biased region" description="Basic and acidic residues" evidence="13">
    <location>
        <begin position="1905"/>
        <end position="1923"/>
    </location>
</feature>
<keyword evidence="5" id="KW-0677">Repeat</keyword>
<dbReference type="PANTHER" id="PTHR15507">
    <property type="entry name" value="ZINC FINGER PROTEIN RLF"/>
    <property type="match status" value="1"/>
</dbReference>
<feature type="compositionally biased region" description="Polar residues" evidence="13">
    <location>
        <begin position="539"/>
        <end position="548"/>
    </location>
</feature>
<feature type="compositionally biased region" description="Polar residues" evidence="13">
    <location>
        <begin position="1249"/>
        <end position="1262"/>
    </location>
</feature>
<name>A0AAY5KAZ6_ESOLU</name>
<evidence type="ECO:0000256" key="2">
    <source>
        <dbReference type="ARBA" id="ARBA00006991"/>
    </source>
</evidence>
<evidence type="ECO:0000313" key="16">
    <source>
        <dbReference type="Proteomes" id="UP000265140"/>
    </source>
</evidence>
<evidence type="ECO:0000256" key="5">
    <source>
        <dbReference type="ARBA" id="ARBA00022737"/>
    </source>
</evidence>
<gene>
    <name evidence="15" type="primary">ZNF654</name>
</gene>
<feature type="compositionally biased region" description="Low complexity" evidence="13">
    <location>
        <begin position="2142"/>
        <end position="2164"/>
    </location>
</feature>
<feature type="region of interest" description="Disordered" evidence="13">
    <location>
        <begin position="2324"/>
        <end position="2346"/>
    </location>
</feature>
<reference evidence="15 16" key="1">
    <citation type="submission" date="2020-02" db="EMBL/GenBank/DDBJ databases">
        <title>Esox lucius (northern pike) genome, fEsoLuc1, primary haplotype.</title>
        <authorList>
            <person name="Myers G."/>
            <person name="Karagic N."/>
            <person name="Meyer A."/>
            <person name="Pippel M."/>
            <person name="Reichard M."/>
            <person name="Winkler S."/>
            <person name="Tracey A."/>
            <person name="Sims Y."/>
            <person name="Howe K."/>
            <person name="Rhie A."/>
            <person name="Formenti G."/>
            <person name="Durbin R."/>
            <person name="Fedrigo O."/>
            <person name="Jarvis E.D."/>
        </authorList>
    </citation>
    <scope>NUCLEOTIDE SEQUENCE [LARGE SCALE GENOMIC DNA]</scope>
</reference>
<dbReference type="Ensembl" id="ENSELUT00000100472.1">
    <property type="protein sequence ID" value="ENSELUP00000086213.1"/>
    <property type="gene ID" value="ENSELUG00000041630.1"/>
</dbReference>
<feature type="compositionally biased region" description="Basic and acidic residues" evidence="13">
    <location>
        <begin position="514"/>
        <end position="525"/>
    </location>
</feature>
<evidence type="ECO:0000313" key="15">
    <source>
        <dbReference type="Ensembl" id="ENSELUP00000086213.1"/>
    </source>
</evidence>
<feature type="region of interest" description="Disordered" evidence="13">
    <location>
        <begin position="514"/>
        <end position="741"/>
    </location>
</feature>
<dbReference type="GO" id="GO:0005634">
    <property type="term" value="C:nucleus"/>
    <property type="evidence" value="ECO:0007669"/>
    <property type="project" value="UniProtKB-SubCell"/>
</dbReference>
<dbReference type="PANTHER" id="PTHR15507:SF16">
    <property type="entry name" value="ZINC FINGER PROTEIN 654"/>
    <property type="match status" value="1"/>
</dbReference>
<keyword evidence="11" id="KW-0539">Nucleus</keyword>
<dbReference type="InterPro" id="IPR052251">
    <property type="entry name" value="GH-ZnFinger_Regulators"/>
</dbReference>
<keyword evidence="6 12" id="KW-0863">Zinc-finger</keyword>
<feature type="region of interest" description="Disordered" evidence="13">
    <location>
        <begin position="2013"/>
        <end position="2035"/>
    </location>
</feature>
<dbReference type="GO" id="GO:0008270">
    <property type="term" value="F:zinc ion binding"/>
    <property type="evidence" value="ECO:0007669"/>
    <property type="project" value="UniProtKB-KW"/>
</dbReference>
<dbReference type="PROSITE" id="PS50157">
    <property type="entry name" value="ZINC_FINGER_C2H2_2"/>
    <property type="match status" value="1"/>
</dbReference>
<feature type="compositionally biased region" description="Basic and acidic residues" evidence="13">
    <location>
        <begin position="1447"/>
        <end position="1459"/>
    </location>
</feature>
<dbReference type="Pfam" id="PF25580">
    <property type="entry name" value="TPR_Rlf"/>
    <property type="match status" value="1"/>
</dbReference>
<evidence type="ECO:0000256" key="9">
    <source>
        <dbReference type="ARBA" id="ARBA00023125"/>
    </source>
</evidence>